<feature type="compositionally biased region" description="Low complexity" evidence="1">
    <location>
        <begin position="252"/>
        <end position="266"/>
    </location>
</feature>
<dbReference type="Proteomes" id="UP001233999">
    <property type="component" value="Unassembled WGS sequence"/>
</dbReference>
<evidence type="ECO:0000256" key="1">
    <source>
        <dbReference type="SAM" id="MobiDB-lite"/>
    </source>
</evidence>
<evidence type="ECO:0000313" key="3">
    <source>
        <dbReference type="Proteomes" id="UP001233999"/>
    </source>
</evidence>
<protein>
    <submittedName>
        <fullName evidence="2">Uncharacterized protein</fullName>
    </submittedName>
</protein>
<feature type="non-terminal residue" evidence="2">
    <location>
        <position position="284"/>
    </location>
</feature>
<dbReference type="EMBL" id="JASPKZ010004935">
    <property type="protein sequence ID" value="KAJ9589530.1"/>
    <property type="molecule type" value="Genomic_DNA"/>
</dbReference>
<comment type="caution">
    <text evidence="2">The sequence shown here is derived from an EMBL/GenBank/DDBJ whole genome shotgun (WGS) entry which is preliminary data.</text>
</comment>
<name>A0AAD7ZZX8_DIPPU</name>
<keyword evidence="3" id="KW-1185">Reference proteome</keyword>
<organism evidence="2 3">
    <name type="scientific">Diploptera punctata</name>
    <name type="common">Pacific beetle cockroach</name>
    <dbReference type="NCBI Taxonomy" id="6984"/>
    <lineage>
        <taxon>Eukaryota</taxon>
        <taxon>Metazoa</taxon>
        <taxon>Ecdysozoa</taxon>
        <taxon>Arthropoda</taxon>
        <taxon>Hexapoda</taxon>
        <taxon>Insecta</taxon>
        <taxon>Pterygota</taxon>
        <taxon>Neoptera</taxon>
        <taxon>Polyneoptera</taxon>
        <taxon>Dictyoptera</taxon>
        <taxon>Blattodea</taxon>
        <taxon>Blaberoidea</taxon>
        <taxon>Blaberidae</taxon>
        <taxon>Diplopterinae</taxon>
        <taxon>Diploptera</taxon>
    </lineage>
</organism>
<dbReference type="AlphaFoldDB" id="A0AAD7ZZX8"/>
<sequence>VKNIDRHQPLSAVSVIALSPNQQPDLQSWMKNLNKFEGSVLAQQITKSTIEAGQFLLPSLTRRTRDTGNHFHDSCCDVEHLKFDHIQEYIDQCRDLGDEDSEATLICVGEAAGICDSEGKITDIEKFGDMVANMYENNRLVPQVKKIATQIAEHLNEKHGDEEQGHKIVAFRDAFLVIKLSIDLKCPETLKISSDYCTELHKQMANRGRRKEEGIKLSKAWFHTLENKCINTSDNKETTISQSARATPPPTNTTSSTSTALILSRSSDQETRIEALATEDALRS</sequence>
<feature type="region of interest" description="Disordered" evidence="1">
    <location>
        <begin position="236"/>
        <end position="267"/>
    </location>
</feature>
<gene>
    <name evidence="2" type="ORF">L9F63_017279</name>
</gene>
<reference evidence="2" key="1">
    <citation type="journal article" date="2023" name="IScience">
        <title>Live-bearing cockroach genome reveals convergent evolutionary mechanisms linked to viviparity in insects and beyond.</title>
        <authorList>
            <person name="Fouks B."/>
            <person name="Harrison M.C."/>
            <person name="Mikhailova A.A."/>
            <person name="Marchal E."/>
            <person name="English S."/>
            <person name="Carruthers M."/>
            <person name="Jennings E.C."/>
            <person name="Chiamaka E.L."/>
            <person name="Frigard R.A."/>
            <person name="Pippel M."/>
            <person name="Attardo G.M."/>
            <person name="Benoit J.B."/>
            <person name="Bornberg-Bauer E."/>
            <person name="Tobe S.S."/>
        </authorList>
    </citation>
    <scope>NUCLEOTIDE SEQUENCE</scope>
    <source>
        <strain evidence="2">Stay&amp;Tobe</strain>
    </source>
</reference>
<evidence type="ECO:0000313" key="2">
    <source>
        <dbReference type="EMBL" id="KAJ9589530.1"/>
    </source>
</evidence>
<reference evidence="2" key="2">
    <citation type="submission" date="2023-05" db="EMBL/GenBank/DDBJ databases">
        <authorList>
            <person name="Fouks B."/>
        </authorList>
    </citation>
    <scope>NUCLEOTIDE SEQUENCE</scope>
    <source>
        <strain evidence="2">Stay&amp;Tobe</strain>
        <tissue evidence="2">Testes</tissue>
    </source>
</reference>
<accession>A0AAD7ZZX8</accession>
<proteinExistence type="predicted"/>